<sequence length="29" mass="3100">MRGADSATLFVLLRRDAEPPLSLAGLTNN</sequence>
<dbReference type="EMBL" id="BK057799">
    <property type="protein sequence ID" value="DAE92401.1"/>
    <property type="molecule type" value="Genomic_DNA"/>
</dbReference>
<reference evidence="1" key="1">
    <citation type="journal article" date="2021" name="Proc. Natl. Acad. Sci. U.S.A.">
        <title>A Catalog of Tens of Thousands of Viruses from Human Metagenomes Reveals Hidden Associations with Chronic Diseases.</title>
        <authorList>
            <person name="Tisza M.J."/>
            <person name="Buck C.B."/>
        </authorList>
    </citation>
    <scope>NUCLEOTIDE SEQUENCE</scope>
    <source>
        <strain evidence="1">CtZF426</strain>
    </source>
</reference>
<evidence type="ECO:0000313" key="1">
    <source>
        <dbReference type="EMBL" id="DAE92401.1"/>
    </source>
</evidence>
<accession>A0A8S5RT02</accession>
<organism evidence="1">
    <name type="scientific">Siphoviridae sp. ctZF426</name>
    <dbReference type="NCBI Taxonomy" id="2827580"/>
    <lineage>
        <taxon>Viruses</taxon>
        <taxon>Duplodnaviria</taxon>
        <taxon>Heunggongvirae</taxon>
        <taxon>Uroviricota</taxon>
        <taxon>Caudoviricetes</taxon>
    </lineage>
</organism>
<protein>
    <submittedName>
        <fullName evidence="1">Uncharacterized protein</fullName>
    </submittedName>
</protein>
<proteinExistence type="predicted"/>
<name>A0A8S5RT02_9CAUD</name>